<gene>
    <name evidence="1" type="ORF">SAMN05443431_103281</name>
</gene>
<dbReference type="EMBL" id="FORM01000003">
    <property type="protein sequence ID" value="SFI99819.1"/>
    <property type="molecule type" value="Genomic_DNA"/>
</dbReference>
<dbReference type="NCBIfam" id="TIGR02687">
    <property type="entry name" value="BREX-1 system phosphatase PglZ type A"/>
    <property type="match status" value="1"/>
</dbReference>
<evidence type="ECO:0000313" key="2">
    <source>
        <dbReference type="Proteomes" id="UP000199559"/>
    </source>
</evidence>
<dbReference type="Proteomes" id="UP000199559">
    <property type="component" value="Unassembled WGS sequence"/>
</dbReference>
<accession>A0A1I3MS98</accession>
<organism evidence="1 2">
    <name type="scientific">Olleya namhaensis</name>
    <dbReference type="NCBI Taxonomy" id="1144750"/>
    <lineage>
        <taxon>Bacteria</taxon>
        <taxon>Pseudomonadati</taxon>
        <taxon>Bacteroidota</taxon>
        <taxon>Flavobacteriia</taxon>
        <taxon>Flavobacteriales</taxon>
        <taxon>Flavobacteriaceae</taxon>
    </lineage>
</organism>
<dbReference type="RefSeq" id="WP_090838881.1">
    <property type="nucleotide sequence ID" value="NZ_FORM01000003.1"/>
</dbReference>
<protein>
    <submittedName>
        <fullName evidence="1">TIGR02687 family protein</fullName>
    </submittedName>
</protein>
<reference evidence="2" key="1">
    <citation type="submission" date="2016-10" db="EMBL/GenBank/DDBJ databases">
        <authorList>
            <person name="Varghese N."/>
            <person name="Submissions S."/>
        </authorList>
    </citation>
    <scope>NUCLEOTIDE SEQUENCE [LARGE SCALE GENOMIC DNA]</scope>
    <source>
        <strain evidence="2">DSM 28881</strain>
    </source>
</reference>
<keyword evidence="2" id="KW-1185">Reference proteome</keyword>
<dbReference type="AlphaFoldDB" id="A0A1I3MS98"/>
<name>A0A1I3MS98_9FLAO</name>
<evidence type="ECO:0000313" key="1">
    <source>
        <dbReference type="EMBL" id="SFI99819.1"/>
    </source>
</evidence>
<sequence>MNTNIQEALEKKFQDHDVIFWYDERDELKENFDNLVIDGVEKCHIKSNEFEIKYKITSNTSKTKFLVYSNQPKPINNENWLLDLELAYHIFHTDQEAIILQDLGLDLSLRELIADHMLFFKSKERIDKLKELLGKGDILRDIRYKMVAVTLNTDYVNLNTFIHAHGTAFADGNEKLQRDLERYELSDFYWKQILNKFNYSSQSPSIYDFLVEAFSDNFNVTDKPKLSKETRLLLSLWKDTITYREGFDKISAKIANDIQIESALNTLPLEKAVNDELFKLTDKKIIYDLVQRLITNDIANDTLQSYVKQREHTFWYRPHFEAFYESVSYAAQLQHDIQKLKIDFKSIEDGLEQYTSTLYEIDFLYRKFILNYRRTNQDTVLSELAEKVEKLYTNDWLLHYNDKWQLVVDGLEAWPVKESFSQRQFFKNHIQPFVDKKQRVFVIISDALRFECGMELNKRLPQENRYDSEINGAITSLPSYTKLGMASLLPHKELAVKKGTDQVLVDGMTSMGIASRSKILTKNSGTRATAILAEDFMKFSANTTGRDFVKQYDVIYIYHNNIDDTGDDTTSQDKVFDAVENELDFFMDLLKKISNMNGNNMIITSDHGFIYQHETLEESDFTSADIKGDVDKHNRRFVLGTNITANDAVKSFTHKQLGLESEGDVLIPKSVNRLRVKGAGSKFIHGGASLQEIVIPVVKVNKKRQDTTAQVDIDIIKSSDKITTNLLAVSFIQTDEVNDKMLERKIRGSIVAEDGTLLSDLFTYTFDIKEENQRQREVKNRFQLTAQASGKYKSQRVKLILEEPMDRANKWRVYKEYFYTLNISFTNDFDEY</sequence>
<dbReference type="SUPFAM" id="SSF53649">
    <property type="entry name" value="Alkaline phosphatase-like"/>
    <property type="match status" value="1"/>
</dbReference>
<dbReference type="STRING" id="1144750.SAMN05443431_103281"/>
<dbReference type="InterPro" id="IPR014060">
    <property type="entry name" value="PglZ"/>
</dbReference>
<proteinExistence type="predicted"/>
<dbReference type="InterPro" id="IPR017850">
    <property type="entry name" value="Alkaline_phosphatase_core_sf"/>
</dbReference>
<dbReference type="Pfam" id="PF08665">
    <property type="entry name" value="PglZ"/>
    <property type="match status" value="1"/>
</dbReference>